<sequence>MGHLAQEGEAFFAEHEERNSFRGLDAGKRGKIPSGAAVSFIISQRGEKSRRKQKNCESP</sequence>
<gene>
    <name evidence="2" type="ORF">BACCAP_00343</name>
</gene>
<accession>A6NQ72</accession>
<organism evidence="2 3">
    <name type="scientific">Pseudoflavonifractor capillosus ATCC 29799</name>
    <dbReference type="NCBI Taxonomy" id="411467"/>
    <lineage>
        <taxon>Bacteria</taxon>
        <taxon>Bacillati</taxon>
        <taxon>Bacillota</taxon>
        <taxon>Clostridia</taxon>
        <taxon>Eubacteriales</taxon>
        <taxon>Oscillospiraceae</taxon>
        <taxon>Pseudoflavonifractor</taxon>
    </lineage>
</organism>
<name>A6NQ72_9FIRM</name>
<evidence type="ECO:0000313" key="2">
    <source>
        <dbReference type="EMBL" id="EDN01678.1"/>
    </source>
</evidence>
<evidence type="ECO:0000256" key="1">
    <source>
        <dbReference type="SAM" id="MobiDB-lite"/>
    </source>
</evidence>
<keyword evidence="3" id="KW-1185">Reference proteome</keyword>
<protein>
    <submittedName>
        <fullName evidence="2">Uncharacterized protein</fullName>
    </submittedName>
</protein>
<dbReference type="Proteomes" id="UP000003639">
    <property type="component" value="Unassembled WGS sequence"/>
</dbReference>
<feature type="region of interest" description="Disordered" evidence="1">
    <location>
        <begin position="22"/>
        <end position="59"/>
    </location>
</feature>
<reference evidence="2 3" key="2">
    <citation type="submission" date="2007-06" db="EMBL/GenBank/DDBJ databases">
        <title>Draft genome sequence of Pseudoflavonifractor capillosus ATCC 29799.</title>
        <authorList>
            <person name="Sudarsanam P."/>
            <person name="Ley R."/>
            <person name="Guruge J."/>
            <person name="Turnbaugh P.J."/>
            <person name="Mahowald M."/>
            <person name="Liep D."/>
            <person name="Gordon J."/>
        </authorList>
    </citation>
    <scope>NUCLEOTIDE SEQUENCE [LARGE SCALE GENOMIC DNA]</scope>
    <source>
        <strain evidence="2 3">ATCC 29799</strain>
    </source>
</reference>
<comment type="caution">
    <text evidence="2">The sequence shown here is derived from an EMBL/GenBank/DDBJ whole genome shotgun (WGS) entry which is preliminary data.</text>
</comment>
<dbReference type="EMBL" id="AAXG02000004">
    <property type="protein sequence ID" value="EDN01678.1"/>
    <property type="molecule type" value="Genomic_DNA"/>
</dbReference>
<dbReference type="STRING" id="411467.BACCAP_00343"/>
<evidence type="ECO:0000313" key="3">
    <source>
        <dbReference type="Proteomes" id="UP000003639"/>
    </source>
</evidence>
<reference evidence="2 3" key="1">
    <citation type="submission" date="2007-04" db="EMBL/GenBank/DDBJ databases">
        <authorList>
            <person name="Fulton L."/>
            <person name="Clifton S."/>
            <person name="Fulton B."/>
            <person name="Xu J."/>
            <person name="Minx P."/>
            <person name="Pepin K.H."/>
            <person name="Johnson M."/>
            <person name="Thiruvilangam P."/>
            <person name="Bhonagiri V."/>
            <person name="Nash W.E."/>
            <person name="Mardis E.R."/>
            <person name="Wilson R.K."/>
        </authorList>
    </citation>
    <scope>NUCLEOTIDE SEQUENCE [LARGE SCALE GENOMIC DNA]</scope>
    <source>
        <strain evidence="2 3">ATCC 29799</strain>
    </source>
</reference>
<dbReference type="AlphaFoldDB" id="A6NQ72"/>
<proteinExistence type="predicted"/>